<sequence>MTHETKKDNGVWWGILLIAVGAALLLHNFGLIRWNWYALWQAWPVLLLILGVHALDMDERAKRIIIAVVIALAVFWAVEGFGPHSRMMPQDRIMMRFPGNHLYWR</sequence>
<feature type="domain" description="LiaI-LiaF-like transmembrane region" evidence="2">
    <location>
        <begin position="11"/>
        <end position="52"/>
    </location>
</feature>
<accession>A0A1F7UIH1</accession>
<organism evidence="3 4">
    <name type="scientific">Candidatus Uhrbacteria bacterium RIFCSPHIGHO2_12_FULL_54_23</name>
    <dbReference type="NCBI Taxonomy" id="1802397"/>
    <lineage>
        <taxon>Bacteria</taxon>
        <taxon>Candidatus Uhriibacteriota</taxon>
    </lineage>
</organism>
<protein>
    <recommendedName>
        <fullName evidence="2">LiaI-LiaF-like transmembrane region domain-containing protein</fullName>
    </recommendedName>
</protein>
<name>A0A1F7UIH1_9BACT</name>
<feature type="transmembrane region" description="Helical" evidence="1">
    <location>
        <begin position="61"/>
        <end position="78"/>
    </location>
</feature>
<comment type="caution">
    <text evidence="3">The sequence shown here is derived from an EMBL/GenBank/DDBJ whole genome shotgun (WGS) entry which is preliminary data.</text>
</comment>
<dbReference type="STRING" id="1802397.A3J43_02795"/>
<dbReference type="Pfam" id="PF18917">
    <property type="entry name" value="LiaI-LiaF-like_TM1"/>
    <property type="match status" value="1"/>
</dbReference>
<gene>
    <name evidence="3" type="ORF">A3J43_02795</name>
</gene>
<keyword evidence="1" id="KW-0472">Membrane</keyword>
<keyword evidence="1" id="KW-0812">Transmembrane</keyword>
<evidence type="ECO:0000313" key="3">
    <source>
        <dbReference type="EMBL" id="OGL77528.1"/>
    </source>
</evidence>
<dbReference type="EMBL" id="MGEF01000057">
    <property type="protein sequence ID" value="OGL77528.1"/>
    <property type="molecule type" value="Genomic_DNA"/>
</dbReference>
<dbReference type="InterPro" id="IPR043726">
    <property type="entry name" value="LiaI-LiaF-like_TM1"/>
</dbReference>
<proteinExistence type="predicted"/>
<evidence type="ECO:0000259" key="2">
    <source>
        <dbReference type="Pfam" id="PF18917"/>
    </source>
</evidence>
<keyword evidence="1" id="KW-1133">Transmembrane helix</keyword>
<evidence type="ECO:0000313" key="4">
    <source>
        <dbReference type="Proteomes" id="UP000176604"/>
    </source>
</evidence>
<feature type="transmembrane region" description="Helical" evidence="1">
    <location>
        <begin position="12"/>
        <end position="29"/>
    </location>
</feature>
<reference evidence="3 4" key="1">
    <citation type="journal article" date="2016" name="Nat. Commun.">
        <title>Thousands of microbial genomes shed light on interconnected biogeochemical processes in an aquifer system.</title>
        <authorList>
            <person name="Anantharaman K."/>
            <person name="Brown C.T."/>
            <person name="Hug L.A."/>
            <person name="Sharon I."/>
            <person name="Castelle C.J."/>
            <person name="Probst A.J."/>
            <person name="Thomas B.C."/>
            <person name="Singh A."/>
            <person name="Wilkins M.J."/>
            <person name="Karaoz U."/>
            <person name="Brodie E.L."/>
            <person name="Williams K.H."/>
            <person name="Hubbard S.S."/>
            <person name="Banfield J.F."/>
        </authorList>
    </citation>
    <scope>NUCLEOTIDE SEQUENCE [LARGE SCALE GENOMIC DNA]</scope>
</reference>
<dbReference type="AlphaFoldDB" id="A0A1F7UIH1"/>
<evidence type="ECO:0000256" key="1">
    <source>
        <dbReference type="SAM" id="Phobius"/>
    </source>
</evidence>
<feature type="transmembrane region" description="Helical" evidence="1">
    <location>
        <begin position="36"/>
        <end position="55"/>
    </location>
</feature>
<dbReference type="Proteomes" id="UP000176604">
    <property type="component" value="Unassembled WGS sequence"/>
</dbReference>